<dbReference type="OrthoDB" id="9788260at2"/>
<reference evidence="2 3" key="1">
    <citation type="submission" date="2017-05" db="EMBL/GenBank/DDBJ databases">
        <authorList>
            <person name="Song R."/>
            <person name="Chenine A.L."/>
            <person name="Ruprecht R.M."/>
        </authorList>
    </citation>
    <scope>NUCLEOTIDE SEQUENCE [LARGE SCALE GENOMIC DNA]</scope>
    <source>
        <strain evidence="2 3">CECT 8899</strain>
    </source>
</reference>
<protein>
    <submittedName>
        <fullName evidence="2">Phospholipase YtpA</fullName>
        <ecNumber evidence="2">3.1.1.-</ecNumber>
    </submittedName>
</protein>
<evidence type="ECO:0000313" key="3">
    <source>
        <dbReference type="Proteomes" id="UP000201613"/>
    </source>
</evidence>
<evidence type="ECO:0000259" key="1">
    <source>
        <dbReference type="Pfam" id="PF12146"/>
    </source>
</evidence>
<dbReference type="EC" id="3.1.1.-" evidence="2"/>
<dbReference type="Gene3D" id="3.40.50.1820">
    <property type="entry name" value="alpha/beta hydrolase"/>
    <property type="match status" value="1"/>
</dbReference>
<name>A0A238LGJ7_9RHOB</name>
<dbReference type="AlphaFoldDB" id="A0A238LGJ7"/>
<dbReference type="Proteomes" id="UP000201613">
    <property type="component" value="Unassembled WGS sequence"/>
</dbReference>
<accession>A0A238LGJ7</accession>
<sequence length="318" mass="34807">MTESAPYFADLTDAPQDGRAVWLTADDGVRIRVGQWGADAPNGTVLMFPGRSEYVEKYGHLAKAMRERGYATVSIDWRGQGLADRLQPNPLLGHVDHFSDYQRDVAAVMAHVRAAGLPEPYYLLAHSMGGAIGLRAIYNGLPVEACAFTAPMWGIQMSPALRPVAWTLSSVSKPLRFSHVFAPGRVPEPYVLQSGFENNTLTSDPEMFRQMQDHLHAQPALGLGGPSLNWLNEALIETRALAARPSPDLACLTFLGSKEAIVDVARIRDRMTRWPGGELIMFEGAQHEVLIETPEVRTAIFDALAKLFVPAPCQSMAG</sequence>
<dbReference type="GO" id="GO:0016787">
    <property type="term" value="F:hydrolase activity"/>
    <property type="evidence" value="ECO:0007669"/>
    <property type="project" value="UniProtKB-KW"/>
</dbReference>
<evidence type="ECO:0000313" key="2">
    <source>
        <dbReference type="EMBL" id="SMY08692.1"/>
    </source>
</evidence>
<feature type="domain" description="Serine aminopeptidase S33" evidence="1">
    <location>
        <begin position="40"/>
        <end position="293"/>
    </location>
</feature>
<keyword evidence="3" id="KW-1185">Reference proteome</keyword>
<dbReference type="Pfam" id="PF12146">
    <property type="entry name" value="Hydrolase_4"/>
    <property type="match status" value="1"/>
</dbReference>
<keyword evidence="2" id="KW-0378">Hydrolase</keyword>
<dbReference type="InterPro" id="IPR051044">
    <property type="entry name" value="MAG_DAG_Lipase"/>
</dbReference>
<gene>
    <name evidence="2" type="primary">ytpA</name>
    <name evidence="2" type="ORF">LOM8899_02847</name>
</gene>
<dbReference type="RefSeq" id="WP_093992864.1">
    <property type="nucleotide sequence ID" value="NZ_FXZK01000005.1"/>
</dbReference>
<dbReference type="InterPro" id="IPR022742">
    <property type="entry name" value="Hydrolase_4"/>
</dbReference>
<dbReference type="InterPro" id="IPR029058">
    <property type="entry name" value="AB_hydrolase_fold"/>
</dbReference>
<dbReference type="EMBL" id="FXZK01000005">
    <property type="protein sequence ID" value="SMY08692.1"/>
    <property type="molecule type" value="Genomic_DNA"/>
</dbReference>
<dbReference type="PANTHER" id="PTHR11614">
    <property type="entry name" value="PHOSPHOLIPASE-RELATED"/>
    <property type="match status" value="1"/>
</dbReference>
<dbReference type="SUPFAM" id="SSF53474">
    <property type="entry name" value="alpha/beta-Hydrolases"/>
    <property type="match status" value="1"/>
</dbReference>
<proteinExistence type="predicted"/>
<organism evidence="2 3">
    <name type="scientific">Flavimaricola marinus</name>
    <dbReference type="NCBI Taxonomy" id="1819565"/>
    <lineage>
        <taxon>Bacteria</taxon>
        <taxon>Pseudomonadati</taxon>
        <taxon>Pseudomonadota</taxon>
        <taxon>Alphaproteobacteria</taxon>
        <taxon>Rhodobacterales</taxon>
        <taxon>Paracoccaceae</taxon>
        <taxon>Flavimaricola</taxon>
    </lineage>
</organism>